<dbReference type="KEGG" id="dpte:113795233"/>
<feature type="non-terminal residue" evidence="3">
    <location>
        <position position="290"/>
    </location>
</feature>
<feature type="domain" description="ER-bound oxygenase mpaB/mpaB'/Rubber oxygenase catalytic" evidence="1">
    <location>
        <begin position="79"/>
        <end position="227"/>
    </location>
</feature>
<evidence type="ECO:0000313" key="2">
    <source>
        <dbReference type="Proteomes" id="UP000515146"/>
    </source>
</evidence>
<evidence type="ECO:0000313" key="3">
    <source>
        <dbReference type="RefSeq" id="XP_027201226.1"/>
    </source>
</evidence>
<dbReference type="RefSeq" id="XP_027201226.1">
    <property type="nucleotide sequence ID" value="XM_027345425.1"/>
</dbReference>
<dbReference type="PANTHER" id="PTHR37159">
    <property type="entry name" value="GH11867P"/>
    <property type="match status" value="1"/>
</dbReference>
<organism evidence="2 3">
    <name type="scientific">Dermatophagoides pteronyssinus</name>
    <name type="common">European house dust mite</name>
    <dbReference type="NCBI Taxonomy" id="6956"/>
    <lineage>
        <taxon>Eukaryota</taxon>
        <taxon>Metazoa</taxon>
        <taxon>Ecdysozoa</taxon>
        <taxon>Arthropoda</taxon>
        <taxon>Chelicerata</taxon>
        <taxon>Arachnida</taxon>
        <taxon>Acari</taxon>
        <taxon>Acariformes</taxon>
        <taxon>Sarcoptiformes</taxon>
        <taxon>Astigmata</taxon>
        <taxon>Psoroptidia</taxon>
        <taxon>Analgoidea</taxon>
        <taxon>Pyroglyphidae</taxon>
        <taxon>Dermatophagoidinae</taxon>
        <taxon>Dermatophagoides</taxon>
    </lineage>
</organism>
<dbReference type="OrthoDB" id="6361347at2759"/>
<accession>A0A6P6Y8A0</accession>
<protein>
    <submittedName>
        <fullName evidence="3">Uncharacterized protein LOC113795233</fullName>
    </submittedName>
</protein>
<gene>
    <name evidence="3" type="primary">LOC113795233</name>
</gene>
<dbReference type="Pfam" id="PF09995">
    <property type="entry name" value="MPAB_Lcp_cat"/>
    <property type="match status" value="1"/>
</dbReference>
<name>A0A6P6Y8A0_DERPT</name>
<proteinExistence type="predicted"/>
<keyword evidence="2" id="KW-1185">Reference proteome</keyword>
<sequence>MLPIQERIKRRRSFIFANANHYECDIYQDKDELYWSTPPDWFEPGNFQQAQKLFRTFKSTFILSYIYGLSLSFFYPDDLIPLISTGKSKSVAHLFQRYLKTIDYISIWFELNPFDKQSKAYRTLSTIRQMHSKVSQKLNKNQTSRLIWMNQYRMYHGQFPFVGLFVIYPEQLGFNILTPEEIHCIFHFWRTIGYCIGIDDQFNLCSGTDQEIIEICQQIFQQELLPTLTTLRQQPTNDDDNPNLSITNTARLMSKGLFQALGILEPFINYNIMMRYACKFVWKKIPTPAI</sequence>
<evidence type="ECO:0000259" key="1">
    <source>
        <dbReference type="Pfam" id="PF09995"/>
    </source>
</evidence>
<dbReference type="GO" id="GO:0016491">
    <property type="term" value="F:oxidoreductase activity"/>
    <property type="evidence" value="ECO:0007669"/>
    <property type="project" value="InterPro"/>
</dbReference>
<dbReference type="AlphaFoldDB" id="A0A6P6Y8A0"/>
<dbReference type="OMA" id="CKISREG"/>
<dbReference type="InParanoid" id="A0A6P6Y8A0"/>
<dbReference type="Proteomes" id="UP000515146">
    <property type="component" value="Unplaced"/>
</dbReference>
<dbReference type="InterPro" id="IPR018713">
    <property type="entry name" value="MPAB/Lcp_cat_dom"/>
</dbReference>
<reference evidence="3" key="1">
    <citation type="submission" date="2025-08" db="UniProtKB">
        <authorList>
            <consortium name="RefSeq"/>
        </authorList>
    </citation>
    <scope>IDENTIFICATION</scope>
    <source>
        <strain evidence="3">Airmid</strain>
    </source>
</reference>
<dbReference type="PANTHER" id="PTHR37159:SF1">
    <property type="entry name" value="GH11867P"/>
    <property type="match status" value="1"/>
</dbReference>